<dbReference type="SMART" id="SM00835">
    <property type="entry name" value="Cupin_1"/>
    <property type="match status" value="2"/>
</dbReference>
<dbReference type="GO" id="GO:0045735">
    <property type="term" value="F:nutrient reservoir activity"/>
    <property type="evidence" value="ECO:0007669"/>
    <property type="project" value="UniProtKB-KW"/>
</dbReference>
<feature type="signal peptide" evidence="5">
    <location>
        <begin position="1"/>
        <end position="22"/>
    </location>
</feature>
<dbReference type="PANTHER" id="PTHR31189:SF76">
    <property type="entry name" value="11S GLOBULIN SUBUNIT BETA-LIKE"/>
    <property type="match status" value="1"/>
</dbReference>
<keyword evidence="5" id="KW-0732">Signal</keyword>
<name>A0A2Z7AYK8_9LAMI</name>
<evidence type="ECO:0000259" key="6">
    <source>
        <dbReference type="SMART" id="SM00835"/>
    </source>
</evidence>
<comment type="subunit">
    <text evidence="5">Hexamer; each subunit is composed of an acidic and a basic chain derived from a single precursor and linked by a disulfide bond.</text>
</comment>
<accession>A0A2Z7AYK8</accession>
<dbReference type="InterPro" id="IPR011051">
    <property type="entry name" value="RmlC_Cupin_sf"/>
</dbReference>
<evidence type="ECO:0000313" key="7">
    <source>
        <dbReference type="EMBL" id="KZV26553.1"/>
    </source>
</evidence>
<gene>
    <name evidence="7" type="ORF">F511_35887</name>
</gene>
<keyword evidence="2 5" id="KW-0758">Storage protein</keyword>
<sequence>MAKSLLLPLSLLLVFLFHGCLAQIELPQRQFWKNLQEQQQHRLRAKTRCRIERLNAREPSRKYNYDAGHYEIWDSNSEEFECAGIDFVRFVIQPKGLYVPHYTNAPELLYVTEGSGIHGVVFPGCAETYESGSSVSSSEGRESRHSDRHQKIRRFRKGDLLAMPQALTYWIYNDGDTPITIVALADVGNENNQLDLQFRKFFLAGNPQASRSQEEQRNIFAGFDEDLLAEALDVDTQTINKLQSRDDERGVIVRAERLRLVFPEYEEEHERERESGRGGGYNGLEETFCSAKIRENIDHPSRADVYNPRGGRLSSVNSHSLPILSYLRLSAQKGVLYKNALMGPHWSTNAHSAMYVTRGRARIQVVGNNGKRVFDEDVNQGQLLVVPQNFVIVKKASNEGFEWITFKTNENAINNQLAGRLSAIRAMPVDVLTNSYGISRDDARDLKYKREEATLFSPGSRSREYDA</sequence>
<dbReference type="PRINTS" id="PR00439">
    <property type="entry name" value="11SGLOBULIN"/>
</dbReference>
<dbReference type="InterPro" id="IPR022379">
    <property type="entry name" value="11S_seedstore_CS"/>
</dbReference>
<feature type="domain" description="Cupin type-1" evidence="6">
    <location>
        <begin position="295"/>
        <end position="444"/>
    </location>
</feature>
<evidence type="ECO:0000256" key="4">
    <source>
        <dbReference type="ARBA" id="ARBA00023157"/>
    </source>
</evidence>
<comment type="function">
    <text evidence="5">Seed storage protein.</text>
</comment>
<dbReference type="InterPro" id="IPR006045">
    <property type="entry name" value="Cupin_1"/>
</dbReference>
<evidence type="ECO:0000256" key="1">
    <source>
        <dbReference type="ARBA" id="ARBA00007178"/>
    </source>
</evidence>
<dbReference type="SUPFAM" id="SSF51182">
    <property type="entry name" value="RmlC-like cupins"/>
    <property type="match status" value="1"/>
</dbReference>
<keyword evidence="8" id="KW-1185">Reference proteome</keyword>
<dbReference type="Pfam" id="PF00190">
    <property type="entry name" value="Cupin_1"/>
    <property type="match status" value="2"/>
</dbReference>
<dbReference type="PANTHER" id="PTHR31189">
    <property type="entry name" value="OS03G0336100 PROTEIN-RELATED"/>
    <property type="match status" value="1"/>
</dbReference>
<dbReference type="InterPro" id="IPR050253">
    <property type="entry name" value="Seed_Storage-Functional"/>
</dbReference>
<feature type="domain" description="Cupin type-1" evidence="6">
    <location>
        <begin position="54"/>
        <end position="240"/>
    </location>
</feature>
<dbReference type="AlphaFoldDB" id="A0A2Z7AYK8"/>
<feature type="chain" id="PRO_5016193962" evidence="5">
    <location>
        <begin position="23"/>
        <end position="467"/>
    </location>
</feature>
<evidence type="ECO:0000313" key="8">
    <source>
        <dbReference type="Proteomes" id="UP000250235"/>
    </source>
</evidence>
<organism evidence="7 8">
    <name type="scientific">Dorcoceras hygrometricum</name>
    <dbReference type="NCBI Taxonomy" id="472368"/>
    <lineage>
        <taxon>Eukaryota</taxon>
        <taxon>Viridiplantae</taxon>
        <taxon>Streptophyta</taxon>
        <taxon>Embryophyta</taxon>
        <taxon>Tracheophyta</taxon>
        <taxon>Spermatophyta</taxon>
        <taxon>Magnoliopsida</taxon>
        <taxon>eudicotyledons</taxon>
        <taxon>Gunneridae</taxon>
        <taxon>Pentapetalae</taxon>
        <taxon>asterids</taxon>
        <taxon>lamiids</taxon>
        <taxon>Lamiales</taxon>
        <taxon>Gesneriaceae</taxon>
        <taxon>Didymocarpoideae</taxon>
        <taxon>Trichosporeae</taxon>
        <taxon>Loxocarpinae</taxon>
        <taxon>Dorcoceras</taxon>
    </lineage>
</organism>
<dbReference type="OrthoDB" id="1903982at2759"/>
<dbReference type="CDD" id="cd02243">
    <property type="entry name" value="cupin_11S_legumin_C"/>
    <property type="match status" value="1"/>
</dbReference>
<dbReference type="FunFam" id="2.60.120.10:FF:000073">
    <property type="entry name" value="Glycinin G1"/>
    <property type="match status" value="1"/>
</dbReference>
<dbReference type="PROSITE" id="PS00305">
    <property type="entry name" value="11S_SEED_STORAGE"/>
    <property type="match status" value="1"/>
</dbReference>
<evidence type="ECO:0000256" key="2">
    <source>
        <dbReference type="ARBA" id="ARBA00022761"/>
    </source>
</evidence>
<dbReference type="InterPro" id="IPR014710">
    <property type="entry name" value="RmlC-like_jellyroll"/>
</dbReference>
<reference evidence="7 8" key="1">
    <citation type="journal article" date="2015" name="Proc. Natl. Acad. Sci. U.S.A.">
        <title>The resurrection genome of Boea hygrometrica: A blueprint for survival of dehydration.</title>
        <authorList>
            <person name="Xiao L."/>
            <person name="Yang G."/>
            <person name="Zhang L."/>
            <person name="Yang X."/>
            <person name="Zhao S."/>
            <person name="Ji Z."/>
            <person name="Zhou Q."/>
            <person name="Hu M."/>
            <person name="Wang Y."/>
            <person name="Chen M."/>
            <person name="Xu Y."/>
            <person name="Jin H."/>
            <person name="Xiao X."/>
            <person name="Hu G."/>
            <person name="Bao F."/>
            <person name="Hu Y."/>
            <person name="Wan P."/>
            <person name="Li L."/>
            <person name="Deng X."/>
            <person name="Kuang T."/>
            <person name="Xiang C."/>
            <person name="Zhu J.K."/>
            <person name="Oliver M.J."/>
            <person name="He Y."/>
        </authorList>
    </citation>
    <scope>NUCLEOTIDE SEQUENCE [LARGE SCALE GENOMIC DNA]</scope>
    <source>
        <strain evidence="8">cv. XS01</strain>
    </source>
</reference>
<evidence type="ECO:0000256" key="5">
    <source>
        <dbReference type="RuleBase" id="RU003681"/>
    </source>
</evidence>
<dbReference type="InterPro" id="IPR006044">
    <property type="entry name" value="11S_seedstore_pln"/>
</dbReference>
<proteinExistence type="inferred from homology"/>
<keyword evidence="4 5" id="KW-1015">Disulfide bond</keyword>
<dbReference type="EMBL" id="KV011204">
    <property type="protein sequence ID" value="KZV26553.1"/>
    <property type="molecule type" value="Genomic_DNA"/>
</dbReference>
<dbReference type="Proteomes" id="UP000250235">
    <property type="component" value="Unassembled WGS sequence"/>
</dbReference>
<comment type="similarity">
    <text evidence="1 5">Belongs to the 11S seed storage protein (globulins) family.</text>
</comment>
<keyword evidence="3 5" id="KW-0708">Seed storage protein</keyword>
<protein>
    <submittedName>
        <fullName evidence="7">Legumin B-like</fullName>
    </submittedName>
</protein>
<dbReference type="CDD" id="cd02242">
    <property type="entry name" value="cupin_11S_legumin_N"/>
    <property type="match status" value="1"/>
</dbReference>
<evidence type="ECO:0000256" key="3">
    <source>
        <dbReference type="ARBA" id="ARBA00023129"/>
    </source>
</evidence>
<dbReference type="Gene3D" id="2.60.120.10">
    <property type="entry name" value="Jelly Rolls"/>
    <property type="match status" value="2"/>
</dbReference>